<accession>A0ABN6YX84</accession>
<keyword evidence="2" id="KW-1185">Reference proteome</keyword>
<evidence type="ECO:0000313" key="1">
    <source>
        <dbReference type="EMBL" id="BDZ77983.1"/>
    </source>
</evidence>
<name>A0ABN6YX84_9FIRM</name>
<dbReference type="Gene3D" id="3.40.50.11440">
    <property type="match status" value="1"/>
</dbReference>
<evidence type="ECO:0000313" key="2">
    <source>
        <dbReference type="Proteomes" id="UP001305815"/>
    </source>
</evidence>
<reference evidence="2" key="1">
    <citation type="journal article" date="2023" name="Int. J. Syst. Evol. Microbiol.">
        <title>Claveliimonas bilis gen. nov., sp. nov., deoxycholic acid-producing bacteria isolated from human faeces, and reclassification of Sellimonas monacensis Zenner et al. 2021 as Claveliimonas monacensis comb. nov.</title>
        <authorList>
            <person name="Hisatomi A."/>
            <person name="Kastawa N.W.E.P.G."/>
            <person name="Song I."/>
            <person name="Ohkuma M."/>
            <person name="Fukiya S."/>
            <person name="Sakamoto M."/>
        </authorList>
    </citation>
    <scope>NUCLEOTIDE SEQUENCE [LARGE SCALE GENOMIC DNA]</scope>
    <source>
        <strain evidence="2">12BBH14</strain>
    </source>
</reference>
<evidence type="ECO:0008006" key="3">
    <source>
        <dbReference type="Google" id="ProtNLM"/>
    </source>
</evidence>
<proteinExistence type="predicted"/>
<sequence length="420" mass="46500">MKFPKMYQIYNHDYSRENINNIETEFEREYEKASIDPDRIKGKKVGIAVGSRGIDKIVPIVSQTVEKIKEAGGRPYIFGAMGSHGNGTAKGQREVLASLGITEEKVAAPILCSGDTEEWGKTKKHGFTVYGNVLCREFDAVVLINRVKMHTDFEDVTESGVLKMMAIGIGNPRGCQNVHSLALKYGYGTVIRETAEFMSARLNVLFGVMITENAVHELSGIYLRKPEDFLETEKKLLEKVKKERMKLPADQIDVLIVDEMGKNISGSGMDTKVIGRVFVTGQSEPKIPQVTRIVVLHLTEESHGNAIGIGLADFSTKEVLDQIDFAATAKNAVASMAPAQGKIPCIEANDQEATEAAIATAALDELEKAKIIRIKNTNNIEKLWVSEALYEELKNNPDIELLQEGQELQFDDNGHLEEFL</sequence>
<gene>
    <name evidence="1" type="ORF">Lac1_21660</name>
</gene>
<dbReference type="RefSeq" id="WP_316264997.1">
    <property type="nucleotide sequence ID" value="NZ_AP027742.1"/>
</dbReference>
<organism evidence="1 2">
    <name type="scientific">Claveliimonas bilis</name>
    <dbReference type="NCBI Taxonomy" id="3028070"/>
    <lineage>
        <taxon>Bacteria</taxon>
        <taxon>Bacillati</taxon>
        <taxon>Bacillota</taxon>
        <taxon>Clostridia</taxon>
        <taxon>Lachnospirales</taxon>
        <taxon>Lachnospiraceae</taxon>
        <taxon>Claveliimonas</taxon>
    </lineage>
</organism>
<dbReference type="Proteomes" id="UP001305815">
    <property type="component" value="Chromosome"/>
</dbReference>
<dbReference type="EMBL" id="AP027742">
    <property type="protein sequence ID" value="BDZ77983.1"/>
    <property type="molecule type" value="Genomic_DNA"/>
</dbReference>
<protein>
    <recommendedName>
        <fullName evidence="3">LarA-like N-terminal domain-containing protein</fullName>
    </recommendedName>
</protein>